<feature type="compositionally biased region" description="Polar residues" evidence="1">
    <location>
        <begin position="200"/>
        <end position="210"/>
    </location>
</feature>
<comment type="caution">
    <text evidence="2">The sequence shown here is derived from an EMBL/GenBank/DDBJ whole genome shotgun (WGS) entry which is preliminary data.</text>
</comment>
<keyword evidence="3" id="KW-1185">Reference proteome</keyword>
<proteinExistence type="predicted"/>
<accession>A0ABQ9FDH7</accession>
<dbReference type="Proteomes" id="UP001217089">
    <property type="component" value="Unassembled WGS sequence"/>
</dbReference>
<name>A0ABQ9FDH7_TEGGR</name>
<dbReference type="EMBL" id="JARBDR010000337">
    <property type="protein sequence ID" value="KAJ8315365.1"/>
    <property type="molecule type" value="Genomic_DNA"/>
</dbReference>
<organism evidence="2 3">
    <name type="scientific">Tegillarca granosa</name>
    <name type="common">Malaysian cockle</name>
    <name type="synonym">Anadara granosa</name>
    <dbReference type="NCBI Taxonomy" id="220873"/>
    <lineage>
        <taxon>Eukaryota</taxon>
        <taxon>Metazoa</taxon>
        <taxon>Spiralia</taxon>
        <taxon>Lophotrochozoa</taxon>
        <taxon>Mollusca</taxon>
        <taxon>Bivalvia</taxon>
        <taxon>Autobranchia</taxon>
        <taxon>Pteriomorphia</taxon>
        <taxon>Arcoida</taxon>
        <taxon>Arcoidea</taxon>
        <taxon>Arcidae</taxon>
        <taxon>Tegillarca</taxon>
    </lineage>
</organism>
<reference evidence="2 3" key="1">
    <citation type="submission" date="2022-12" db="EMBL/GenBank/DDBJ databases">
        <title>Chromosome-level genome of Tegillarca granosa.</title>
        <authorList>
            <person name="Kim J."/>
        </authorList>
    </citation>
    <scope>NUCLEOTIDE SEQUENCE [LARGE SCALE GENOMIC DNA]</scope>
    <source>
        <strain evidence="2">Teg-2019</strain>
        <tissue evidence="2">Adductor muscle</tissue>
    </source>
</reference>
<evidence type="ECO:0000313" key="2">
    <source>
        <dbReference type="EMBL" id="KAJ8315365.1"/>
    </source>
</evidence>
<sequence>MRKNVIAPIIMPQVGSNKTEVARTGRVQNDEEPKNNIKLDYSETYHENDQLEFLLENKLTHLHKAKFRSGIEREASFKVARKAAENIQSLSEAIRQGSIPSSVTLYKQDPARRRSSGTRQDVEQITDCMKELTTTNNDHEQKQKLQATMGADGSSKPKPTVNTLTMFALSLHKMHSNIGIGRSSESVPQIMKQRAYSAKSLPNTSPSKSRNMSRFRSAKFARQRLKDVAALDVIGSVPATNYGSDEYKKKTKSRRQLQELSKIEQRSTFDTPNKPEDRRRRLYEWAKGDPKALDGRIQSFISDIEDFKRRNTHPDIKVDPSLFTNNPSYAY</sequence>
<evidence type="ECO:0000256" key="1">
    <source>
        <dbReference type="SAM" id="MobiDB-lite"/>
    </source>
</evidence>
<feature type="region of interest" description="Disordered" evidence="1">
    <location>
        <begin position="195"/>
        <end position="214"/>
    </location>
</feature>
<protein>
    <submittedName>
        <fullName evidence="2">Uncharacterized protein</fullName>
    </submittedName>
</protein>
<gene>
    <name evidence="2" type="ORF">KUTeg_007515</name>
</gene>
<evidence type="ECO:0000313" key="3">
    <source>
        <dbReference type="Proteomes" id="UP001217089"/>
    </source>
</evidence>